<dbReference type="EC" id="3.1.3.-" evidence="7"/>
<dbReference type="Proteomes" id="UP000044841">
    <property type="component" value="Unassembled WGS sequence"/>
</dbReference>
<dbReference type="AlphaFoldDB" id="A0A0K6FWQ1"/>
<comment type="domain">
    <text evidence="7">Subfamily III proteins have a conserved RTxK motif about 40-50 residues from the C-terminus; the threonine may be replaced by serine or cysteine.</text>
</comment>
<evidence type="ECO:0000256" key="2">
    <source>
        <dbReference type="ARBA" id="ARBA00009519"/>
    </source>
</evidence>
<comment type="similarity">
    <text evidence="2 7">Belongs to the damage-control phosphatase family. Sugar phosphate phosphatase III subfamily.</text>
</comment>
<dbReference type="GO" id="GO:0005634">
    <property type="term" value="C:nucleus"/>
    <property type="evidence" value="ECO:0007669"/>
    <property type="project" value="TreeGrafter"/>
</dbReference>
<evidence type="ECO:0000256" key="5">
    <source>
        <dbReference type="ARBA" id="ARBA00023211"/>
    </source>
</evidence>
<accession>A0A0K6FWQ1</accession>
<evidence type="ECO:0000256" key="7">
    <source>
        <dbReference type="RuleBase" id="RU367030"/>
    </source>
</evidence>
<proteinExistence type="inferred from homology"/>
<comment type="catalytic activity">
    <reaction evidence="1 7">
        <text>beta-D-fructose 1-phosphate + H2O = D-fructose + phosphate</text>
        <dbReference type="Rhea" id="RHEA:35603"/>
        <dbReference type="ChEBI" id="CHEBI:15377"/>
        <dbReference type="ChEBI" id="CHEBI:37721"/>
        <dbReference type="ChEBI" id="CHEBI:43474"/>
        <dbReference type="ChEBI" id="CHEBI:138881"/>
    </reaction>
</comment>
<keyword evidence="4 7" id="KW-0378">Hydrolase</keyword>
<evidence type="ECO:0000256" key="1">
    <source>
        <dbReference type="ARBA" id="ARBA00001326"/>
    </source>
</evidence>
<dbReference type="GO" id="GO:0103026">
    <property type="term" value="F:fructose-1-phosphatase activity"/>
    <property type="evidence" value="ECO:0007669"/>
    <property type="project" value="RHEA"/>
</dbReference>
<evidence type="ECO:0000256" key="3">
    <source>
        <dbReference type="ARBA" id="ARBA00022723"/>
    </source>
</evidence>
<dbReference type="InterPro" id="IPR039763">
    <property type="entry name" value="ARMT1"/>
</dbReference>
<keyword evidence="5 7" id="KW-0464">Manganese</keyword>
<comment type="function">
    <text evidence="7">Metal-dependent phosphatase that shows phosphatase activity against several substrates, including fructose-1-phosphate and fructose-6-phosphate. Its preference for fructose-1-phosphate, a strong glycating agent that causes DNA damage rather than a canonical yeast metabolite, suggests a damage-control function in hexose phosphate metabolism.</text>
</comment>
<organism evidence="10 11">
    <name type="scientific">Rhizoctonia solani</name>
    <dbReference type="NCBI Taxonomy" id="456999"/>
    <lineage>
        <taxon>Eukaryota</taxon>
        <taxon>Fungi</taxon>
        <taxon>Dikarya</taxon>
        <taxon>Basidiomycota</taxon>
        <taxon>Agaricomycotina</taxon>
        <taxon>Agaricomycetes</taxon>
        <taxon>Cantharellales</taxon>
        <taxon>Ceratobasidiaceae</taxon>
        <taxon>Rhizoctonia</taxon>
    </lineage>
</organism>
<name>A0A0K6FWQ1_9AGAM</name>
<dbReference type="GO" id="GO:0097023">
    <property type="term" value="F:fructose 6-phosphate aldolase activity"/>
    <property type="evidence" value="ECO:0007669"/>
    <property type="project" value="RHEA"/>
</dbReference>
<keyword evidence="3 7" id="KW-0479">Metal-binding</keyword>
<dbReference type="GO" id="GO:0032259">
    <property type="term" value="P:methylation"/>
    <property type="evidence" value="ECO:0007669"/>
    <property type="project" value="UniProtKB-KW"/>
</dbReference>
<dbReference type="InterPro" id="IPR002791">
    <property type="entry name" value="ARMT1-like_metal-bd"/>
</dbReference>
<dbReference type="GO" id="GO:0006974">
    <property type="term" value="P:DNA damage response"/>
    <property type="evidence" value="ECO:0007669"/>
    <property type="project" value="TreeGrafter"/>
</dbReference>
<dbReference type="PANTHER" id="PTHR12260:SF6">
    <property type="entry name" value="DAMAGE-CONTROL PHOSPHATASE ARMT1"/>
    <property type="match status" value="1"/>
</dbReference>
<dbReference type="InterPro" id="IPR036075">
    <property type="entry name" value="ARMT-1-like_metal-bd_sf"/>
</dbReference>
<evidence type="ECO:0000256" key="4">
    <source>
        <dbReference type="ARBA" id="ARBA00022801"/>
    </source>
</evidence>
<sequence>MSLNLAPDYPYPPWDFKEKDSFAYTTVVKRWPVIITNFIDTIYRAVDAEGNNPEKVAEGKALISRLSKLKYDMSHDRPLEEIPEDGGPNSKVYNDRLQDLANSDNNTWMKIPWLFGECYLYRLFDSILRATKHWSSFDPFFQQKEDTFRESGAAVHQLAQVMTDLEGRRKEFQQDAEGWEDKLAIVFAEMVQMCLWGNATDLSMLPSMDPADVALLQAVGEDKAHLILRNDAGALWEHVRGIRDERLDFVLDNAGFELFTDLVFADFLITYTPYANRAVFHPKPIPWFVSDVTPRDWNAMFHALKDPEFFTTLDPSMAHSEPLKRMVERWEEYVRAGVFTLGPEETYPFWVAPGGYWEMTPGRDGEVVGKVLDGSGLVGDLNYRKLTGDIKWPNNTPWEEAIGPLAGRFPLLSLRTCKADVVVGLGPGVAERLDADPKEKGWRASGKYGLISFSK</sequence>
<comment type="catalytic activity">
    <reaction evidence="6 7">
        <text>beta-D-fructose 6-phosphate = dihydroxyacetone + D-glyceraldehyde 3-phosphate</text>
        <dbReference type="Rhea" id="RHEA:28002"/>
        <dbReference type="ChEBI" id="CHEBI:16016"/>
        <dbReference type="ChEBI" id="CHEBI:57634"/>
        <dbReference type="ChEBI" id="CHEBI:59776"/>
    </reaction>
</comment>
<dbReference type="PANTHER" id="PTHR12260">
    <property type="entry name" value="DAMAGE-CONTROL PHOSPHATASE ARMT1"/>
    <property type="match status" value="1"/>
</dbReference>
<feature type="coiled-coil region" evidence="8">
    <location>
        <begin position="155"/>
        <end position="182"/>
    </location>
</feature>
<dbReference type="GO" id="GO:0008168">
    <property type="term" value="F:methyltransferase activity"/>
    <property type="evidence" value="ECO:0007669"/>
    <property type="project" value="UniProtKB-KW"/>
</dbReference>
<dbReference type="SUPFAM" id="SSF111321">
    <property type="entry name" value="AF1104-like"/>
    <property type="match status" value="1"/>
</dbReference>
<evidence type="ECO:0000259" key="9">
    <source>
        <dbReference type="Pfam" id="PF01937"/>
    </source>
</evidence>
<evidence type="ECO:0000313" key="10">
    <source>
        <dbReference type="EMBL" id="CUA70574.1"/>
    </source>
</evidence>
<dbReference type="Gene3D" id="1.20.930.60">
    <property type="match status" value="1"/>
</dbReference>
<gene>
    <name evidence="10" type="ORF">RSOLAG22IIIB_08989</name>
</gene>
<reference evidence="10 11" key="1">
    <citation type="submission" date="2015-07" db="EMBL/GenBank/DDBJ databases">
        <authorList>
            <person name="Noorani M."/>
        </authorList>
    </citation>
    <scope>NUCLEOTIDE SEQUENCE [LARGE SCALE GENOMIC DNA]</scope>
    <source>
        <strain evidence="10">BBA 69670</strain>
    </source>
</reference>
<evidence type="ECO:0000313" key="11">
    <source>
        <dbReference type="Proteomes" id="UP000044841"/>
    </source>
</evidence>
<protein>
    <recommendedName>
        <fullName evidence="7">Sugar phosphate phosphatase</fullName>
        <ecNumber evidence="7">3.1.3.-</ecNumber>
    </recommendedName>
</protein>
<dbReference type="EMBL" id="CYGV01001180">
    <property type="protein sequence ID" value="CUA70574.1"/>
    <property type="molecule type" value="Genomic_DNA"/>
</dbReference>
<dbReference type="Pfam" id="PF01937">
    <property type="entry name" value="ARMT1-like_dom"/>
    <property type="match status" value="1"/>
</dbReference>
<keyword evidence="10" id="KW-0808">Transferase</keyword>
<dbReference type="GO" id="GO:0046872">
    <property type="term" value="F:metal ion binding"/>
    <property type="evidence" value="ECO:0007669"/>
    <property type="project" value="UniProtKB-UniRule"/>
</dbReference>
<evidence type="ECO:0000256" key="8">
    <source>
        <dbReference type="SAM" id="Coils"/>
    </source>
</evidence>
<keyword evidence="8" id="KW-0175">Coiled coil</keyword>
<keyword evidence="11" id="KW-1185">Reference proteome</keyword>
<feature type="domain" description="Damage-control phosphatase ARMT1-like metal-binding" evidence="9">
    <location>
        <begin position="26"/>
        <end position="432"/>
    </location>
</feature>
<evidence type="ECO:0000256" key="6">
    <source>
        <dbReference type="ARBA" id="ARBA00048809"/>
    </source>
</evidence>
<comment type="cofactor">
    <cofactor evidence="7">
        <name>Mn(2+)</name>
        <dbReference type="ChEBI" id="CHEBI:29035"/>
    </cofactor>
    <cofactor evidence="7">
        <name>Ni(2+)</name>
        <dbReference type="ChEBI" id="CHEBI:49786"/>
    </cofactor>
</comment>
<keyword evidence="10" id="KW-0489">Methyltransferase</keyword>